<dbReference type="Proteomes" id="UP000007509">
    <property type="component" value="Unassembled WGS sequence"/>
</dbReference>
<comment type="caution">
    <text evidence="2">The sequence shown here is derived from an EMBL/GenBank/DDBJ whole genome shotgun (WGS) entry which is preliminary data.</text>
</comment>
<accession>J2SXY5</accession>
<protein>
    <recommendedName>
        <fullName evidence="4">Outer membrane protein beta-barrel domain-containing protein</fullName>
    </recommendedName>
</protein>
<proteinExistence type="predicted"/>
<feature type="signal peptide" evidence="1">
    <location>
        <begin position="1"/>
        <end position="20"/>
    </location>
</feature>
<dbReference type="RefSeq" id="WP_007844783.1">
    <property type="nucleotide sequence ID" value="NZ_AKJY01000054.1"/>
</dbReference>
<dbReference type="AlphaFoldDB" id="J2SXY5"/>
<sequence>MNNKALFSAVLLTVSVMAFAQEKSGNYYDSRSKETLLQKISHYTRKIDSIVTSERTKMNDELDVVDRNFKDGKMSAADKQKLNNEIALKYESIINEKVDGEKESFEEITKERVRKSVLGKSVDEKKNDMKNLLNNAGILIGGGFLNLTSSSAPFNFFNESDEIRFGKSGSLSYQFRFEMQVGKYSSPTFLNFGIGVRADVYYLEKSKVFTQADGKLFQTEFTPGGIKYSQLKAEYIEVPLEMQFVLNPKYVDYGGEKFIDDSKAQLRIGVGIYGGVKIGSRIKYRYEDEVSNRNIFKQRVENGMNNFLFGTKLSIGYAGISLYVKKDLTSVFNDDAIMNNKNSLQIGIEIFNLTF</sequence>
<evidence type="ECO:0000256" key="1">
    <source>
        <dbReference type="SAM" id="SignalP"/>
    </source>
</evidence>
<dbReference type="PATRIC" id="fig|1144316.3.peg.2855"/>
<keyword evidence="1" id="KW-0732">Signal</keyword>
<evidence type="ECO:0000313" key="3">
    <source>
        <dbReference type="Proteomes" id="UP000007509"/>
    </source>
</evidence>
<organism evidence="2 3">
    <name type="scientific">Chryseobacterium populi</name>
    <dbReference type="NCBI Taxonomy" id="1144316"/>
    <lineage>
        <taxon>Bacteria</taxon>
        <taxon>Pseudomonadati</taxon>
        <taxon>Bacteroidota</taxon>
        <taxon>Flavobacteriia</taxon>
        <taxon>Flavobacteriales</taxon>
        <taxon>Weeksellaceae</taxon>
        <taxon>Chryseobacterium group</taxon>
        <taxon>Chryseobacterium</taxon>
    </lineage>
</organism>
<feature type="chain" id="PRO_5003754680" description="Outer membrane protein beta-barrel domain-containing protein" evidence="1">
    <location>
        <begin position="21"/>
        <end position="355"/>
    </location>
</feature>
<dbReference type="EMBL" id="AKJY01000054">
    <property type="protein sequence ID" value="EJL70502.1"/>
    <property type="molecule type" value="Genomic_DNA"/>
</dbReference>
<name>J2SXY5_9FLAO</name>
<reference evidence="2 3" key="1">
    <citation type="journal article" date="2012" name="J. Bacteriol.">
        <title>Twenty-one genome sequences from Pseudomonas species and 19 genome sequences from diverse bacteria isolated from the rhizosphere and endosphere of Populus deltoides.</title>
        <authorList>
            <person name="Brown S.D."/>
            <person name="Utturkar S.M."/>
            <person name="Klingeman D.M."/>
            <person name="Johnson C.M."/>
            <person name="Martin S.L."/>
            <person name="Land M.L."/>
            <person name="Lu T.Y."/>
            <person name="Schadt C.W."/>
            <person name="Doktycz M.J."/>
            <person name="Pelletier D.A."/>
        </authorList>
    </citation>
    <scope>NUCLEOTIDE SEQUENCE [LARGE SCALE GENOMIC DNA]</scope>
    <source>
        <strain evidence="2 3">CF314</strain>
    </source>
</reference>
<evidence type="ECO:0008006" key="4">
    <source>
        <dbReference type="Google" id="ProtNLM"/>
    </source>
</evidence>
<gene>
    <name evidence="2" type="ORF">PMI13_02837</name>
</gene>
<keyword evidence="3" id="KW-1185">Reference proteome</keyword>
<dbReference type="OrthoDB" id="1466811at2"/>
<evidence type="ECO:0000313" key="2">
    <source>
        <dbReference type="EMBL" id="EJL70502.1"/>
    </source>
</evidence>